<feature type="transmembrane region" description="Helical" evidence="8">
    <location>
        <begin position="300"/>
        <end position="318"/>
    </location>
</feature>
<dbReference type="EMBL" id="JACBYQ010000002">
    <property type="protein sequence ID" value="NYE95746.1"/>
    <property type="molecule type" value="Genomic_DNA"/>
</dbReference>
<dbReference type="PANTHER" id="PTHR30472:SF1">
    <property type="entry name" value="FE(3+) DICITRATE TRANSPORT SYSTEM PERMEASE PROTEIN FECC-RELATED"/>
    <property type="match status" value="1"/>
</dbReference>
<evidence type="ECO:0000313" key="9">
    <source>
        <dbReference type="EMBL" id="NYE95746.1"/>
    </source>
</evidence>
<evidence type="ECO:0000256" key="3">
    <source>
        <dbReference type="ARBA" id="ARBA00022448"/>
    </source>
</evidence>
<evidence type="ECO:0000313" key="10">
    <source>
        <dbReference type="Proteomes" id="UP000521748"/>
    </source>
</evidence>
<name>A0A7Y9LUD0_9MICC</name>
<comment type="similarity">
    <text evidence="2">Belongs to the binding-protein-dependent transport system permease family. FecCD subfamily.</text>
</comment>
<evidence type="ECO:0000256" key="5">
    <source>
        <dbReference type="ARBA" id="ARBA00022692"/>
    </source>
</evidence>
<keyword evidence="4" id="KW-1003">Cell membrane</keyword>
<gene>
    <name evidence="9" type="ORF">FHU41_001996</name>
</gene>
<reference evidence="9 10" key="1">
    <citation type="submission" date="2020-07" db="EMBL/GenBank/DDBJ databases">
        <title>Sequencing the genomes of 1000 actinobacteria strains.</title>
        <authorList>
            <person name="Klenk H.-P."/>
        </authorList>
    </citation>
    <scope>NUCLEOTIDE SEQUENCE [LARGE SCALE GENOMIC DNA]</scope>
    <source>
        <strain evidence="9 10">DSM 102047</strain>
    </source>
</reference>
<keyword evidence="7 8" id="KW-0472">Membrane</keyword>
<feature type="transmembrane region" description="Helical" evidence="8">
    <location>
        <begin position="142"/>
        <end position="161"/>
    </location>
</feature>
<dbReference type="FunFam" id="1.10.3470.10:FF:000001">
    <property type="entry name" value="Vitamin B12 ABC transporter permease BtuC"/>
    <property type="match status" value="1"/>
</dbReference>
<keyword evidence="6 8" id="KW-1133">Transmembrane helix</keyword>
<accession>A0A7Y9LUD0</accession>
<dbReference type="Proteomes" id="UP000521748">
    <property type="component" value="Unassembled WGS sequence"/>
</dbReference>
<dbReference type="GO" id="GO:0005886">
    <property type="term" value="C:plasma membrane"/>
    <property type="evidence" value="ECO:0007669"/>
    <property type="project" value="UniProtKB-SubCell"/>
</dbReference>
<evidence type="ECO:0000256" key="7">
    <source>
        <dbReference type="ARBA" id="ARBA00023136"/>
    </source>
</evidence>
<evidence type="ECO:0000256" key="8">
    <source>
        <dbReference type="SAM" id="Phobius"/>
    </source>
</evidence>
<evidence type="ECO:0000256" key="4">
    <source>
        <dbReference type="ARBA" id="ARBA00022475"/>
    </source>
</evidence>
<comment type="caution">
    <text evidence="9">The sequence shown here is derived from an EMBL/GenBank/DDBJ whole genome shotgun (WGS) entry which is preliminary data.</text>
</comment>
<dbReference type="InterPro" id="IPR037294">
    <property type="entry name" value="ABC_BtuC-like"/>
</dbReference>
<keyword evidence="3" id="KW-0813">Transport</keyword>
<dbReference type="InterPro" id="IPR000522">
    <property type="entry name" value="ABC_transptr_permease_BtuC"/>
</dbReference>
<evidence type="ECO:0000256" key="1">
    <source>
        <dbReference type="ARBA" id="ARBA00004651"/>
    </source>
</evidence>
<dbReference type="GO" id="GO:0022857">
    <property type="term" value="F:transmembrane transporter activity"/>
    <property type="evidence" value="ECO:0007669"/>
    <property type="project" value="InterPro"/>
</dbReference>
<dbReference type="PANTHER" id="PTHR30472">
    <property type="entry name" value="FERRIC ENTEROBACTIN TRANSPORT SYSTEM PERMEASE PROTEIN"/>
    <property type="match status" value="1"/>
</dbReference>
<sequence>MTETIAGRAAPAEPAEVANSAPAWRPLARRAVVLLVLAAVLLLVVLASVAIGARLLPLSTVWEALSHLTQSDGGDWDVVHSRIPRTVAALLAGACLGLAGTGMQGVARNPLADPGLLGVNAGAALAVIVAVVFFGASTVSGYIWFAFLGAALAAVVVYAVASLGREGATPVKLALAGAALTAGLTSLLNALLITNQDALTSFRNWQVGSLAGRDWDQVLSVLPFMVLGMVILLGTGRVLNGLALGDDLARGLGQNPALGRALAGFGVVLLCGSATALVGPIGFIGLIVPHLLRALIGTDYRWLLPYSVLTAPIVLLAADVVGRVVLLPGEVPAGIISVLIGAPVFIYLVRNRRAVTL</sequence>
<dbReference type="CDD" id="cd06550">
    <property type="entry name" value="TM_ABC_iron-siderophores_like"/>
    <property type="match status" value="1"/>
</dbReference>
<feature type="transmembrane region" description="Helical" evidence="8">
    <location>
        <begin position="115"/>
        <end position="136"/>
    </location>
</feature>
<keyword evidence="10" id="KW-1185">Reference proteome</keyword>
<organism evidence="9 10">
    <name type="scientific">Psychromicrobium silvestre</name>
    <dbReference type="NCBI Taxonomy" id="1645614"/>
    <lineage>
        <taxon>Bacteria</taxon>
        <taxon>Bacillati</taxon>
        <taxon>Actinomycetota</taxon>
        <taxon>Actinomycetes</taxon>
        <taxon>Micrococcales</taxon>
        <taxon>Micrococcaceae</taxon>
        <taxon>Psychromicrobium</taxon>
    </lineage>
</organism>
<feature type="transmembrane region" description="Helical" evidence="8">
    <location>
        <begin position="261"/>
        <end position="288"/>
    </location>
</feature>
<dbReference type="AlphaFoldDB" id="A0A7Y9LUD0"/>
<feature type="transmembrane region" description="Helical" evidence="8">
    <location>
        <begin position="173"/>
        <end position="193"/>
    </location>
</feature>
<dbReference type="SUPFAM" id="SSF81345">
    <property type="entry name" value="ABC transporter involved in vitamin B12 uptake, BtuC"/>
    <property type="match status" value="1"/>
</dbReference>
<dbReference type="RefSeq" id="WP_179389487.1">
    <property type="nucleotide sequence ID" value="NZ_JACBYQ010000002.1"/>
</dbReference>
<evidence type="ECO:0000256" key="6">
    <source>
        <dbReference type="ARBA" id="ARBA00022989"/>
    </source>
</evidence>
<feature type="transmembrane region" description="Helical" evidence="8">
    <location>
        <begin position="32"/>
        <end position="56"/>
    </location>
</feature>
<evidence type="ECO:0000256" key="2">
    <source>
        <dbReference type="ARBA" id="ARBA00007935"/>
    </source>
</evidence>
<feature type="transmembrane region" description="Helical" evidence="8">
    <location>
        <begin position="325"/>
        <end position="349"/>
    </location>
</feature>
<dbReference type="Gene3D" id="1.10.3470.10">
    <property type="entry name" value="ABC transporter involved in vitamin B12 uptake, BtuC"/>
    <property type="match status" value="1"/>
</dbReference>
<protein>
    <submittedName>
        <fullName evidence="9">Iron complex transport system permease protein</fullName>
    </submittedName>
</protein>
<proteinExistence type="inferred from homology"/>
<feature type="transmembrane region" description="Helical" evidence="8">
    <location>
        <begin position="218"/>
        <end position="240"/>
    </location>
</feature>
<comment type="subcellular location">
    <subcellularLocation>
        <location evidence="1">Cell membrane</location>
        <topology evidence="1">Multi-pass membrane protein</topology>
    </subcellularLocation>
</comment>
<dbReference type="GO" id="GO:0033214">
    <property type="term" value="P:siderophore-iron import into cell"/>
    <property type="evidence" value="ECO:0007669"/>
    <property type="project" value="TreeGrafter"/>
</dbReference>
<dbReference type="Pfam" id="PF01032">
    <property type="entry name" value="FecCD"/>
    <property type="match status" value="1"/>
</dbReference>
<keyword evidence="5 8" id="KW-0812">Transmembrane</keyword>